<proteinExistence type="inferred from homology"/>
<organism evidence="7 8">
    <name type="scientific">Effusibacillus lacus</name>
    <dbReference type="NCBI Taxonomy" id="1348429"/>
    <lineage>
        <taxon>Bacteria</taxon>
        <taxon>Bacillati</taxon>
        <taxon>Bacillota</taxon>
        <taxon>Bacilli</taxon>
        <taxon>Bacillales</taxon>
        <taxon>Alicyclobacillaceae</taxon>
        <taxon>Effusibacillus</taxon>
    </lineage>
</organism>
<dbReference type="EMBL" id="BDUF01000007">
    <property type="protein sequence ID" value="GAX88715.1"/>
    <property type="molecule type" value="Genomic_DNA"/>
</dbReference>
<evidence type="ECO:0000256" key="4">
    <source>
        <dbReference type="ARBA" id="ARBA00022723"/>
    </source>
</evidence>
<dbReference type="GO" id="GO:0004659">
    <property type="term" value="F:prenyltransferase activity"/>
    <property type="evidence" value="ECO:0007669"/>
    <property type="project" value="InterPro"/>
</dbReference>
<dbReference type="AlphaFoldDB" id="A0A292YJP4"/>
<dbReference type="InterPro" id="IPR008949">
    <property type="entry name" value="Isoprenoid_synthase_dom_sf"/>
</dbReference>
<dbReference type="InterPro" id="IPR000092">
    <property type="entry name" value="Polyprenyl_synt"/>
</dbReference>
<dbReference type="GO" id="GO:0046872">
    <property type="term" value="F:metal ion binding"/>
    <property type="evidence" value="ECO:0007669"/>
    <property type="project" value="UniProtKB-KW"/>
</dbReference>
<keyword evidence="4" id="KW-0479">Metal-binding</keyword>
<dbReference type="PANTHER" id="PTHR12001:SF69">
    <property type="entry name" value="ALL TRANS-POLYPRENYL-DIPHOSPHATE SYNTHASE PDSS1"/>
    <property type="match status" value="1"/>
</dbReference>
<evidence type="ECO:0000313" key="7">
    <source>
        <dbReference type="EMBL" id="GAX88715.1"/>
    </source>
</evidence>
<sequence>MNHPLLPEVSKEMQKVLSTGNPVLAPIVRYLLDTQGKGTRPLLVLLTGDIVSAPVQNSVRMAVAVELLHMASLVHDDIVDQSDLRRSRAAIHKQWGEGAAVLLGDYLFGKMLNVISSYPSIISCFADVIQNLVDGEFMQASQLHNPWLTEEEYLRRISLKTATFIAACCKVSSLAEGRQDLTEALGNFGHSLGMAYQLLDDLQDFLESPSALGKPVRQDLTNGIYTLPYLRSIPYTQSLATHYIQKSISSLSGLPPSRAKAGLIRFALNIKKKIDQLQEGILHVPSID</sequence>
<dbReference type="Proteomes" id="UP000217785">
    <property type="component" value="Unassembled WGS sequence"/>
</dbReference>
<comment type="similarity">
    <text evidence="2 6">Belongs to the FPP/GGPP synthase family.</text>
</comment>
<dbReference type="Pfam" id="PF00348">
    <property type="entry name" value="polyprenyl_synt"/>
    <property type="match status" value="1"/>
</dbReference>
<name>A0A292YJP4_9BACL</name>
<dbReference type="RefSeq" id="WP_096180412.1">
    <property type="nucleotide sequence ID" value="NZ_BDUF01000007.1"/>
</dbReference>
<evidence type="ECO:0008006" key="9">
    <source>
        <dbReference type="Google" id="ProtNLM"/>
    </source>
</evidence>
<dbReference type="SUPFAM" id="SSF48576">
    <property type="entry name" value="Terpenoid synthases"/>
    <property type="match status" value="1"/>
</dbReference>
<evidence type="ECO:0000256" key="5">
    <source>
        <dbReference type="ARBA" id="ARBA00022842"/>
    </source>
</evidence>
<dbReference type="SFLD" id="SFLDS00005">
    <property type="entry name" value="Isoprenoid_Synthase_Type_I"/>
    <property type="match status" value="1"/>
</dbReference>
<evidence type="ECO:0000313" key="8">
    <source>
        <dbReference type="Proteomes" id="UP000217785"/>
    </source>
</evidence>
<dbReference type="OrthoDB" id="9805316at2"/>
<dbReference type="GO" id="GO:0008299">
    <property type="term" value="P:isoprenoid biosynthetic process"/>
    <property type="evidence" value="ECO:0007669"/>
    <property type="project" value="InterPro"/>
</dbReference>
<evidence type="ECO:0000256" key="3">
    <source>
        <dbReference type="ARBA" id="ARBA00022679"/>
    </source>
</evidence>
<keyword evidence="8" id="KW-1185">Reference proteome</keyword>
<comment type="cofactor">
    <cofactor evidence="1">
        <name>Mg(2+)</name>
        <dbReference type="ChEBI" id="CHEBI:18420"/>
    </cofactor>
</comment>
<dbReference type="Gene3D" id="1.10.600.10">
    <property type="entry name" value="Farnesyl Diphosphate Synthase"/>
    <property type="match status" value="1"/>
</dbReference>
<keyword evidence="3 6" id="KW-0808">Transferase</keyword>
<dbReference type="PROSITE" id="PS00444">
    <property type="entry name" value="POLYPRENYL_SYNTHASE_2"/>
    <property type="match status" value="1"/>
</dbReference>
<dbReference type="PANTHER" id="PTHR12001">
    <property type="entry name" value="GERANYLGERANYL PYROPHOSPHATE SYNTHASE"/>
    <property type="match status" value="1"/>
</dbReference>
<evidence type="ECO:0000256" key="2">
    <source>
        <dbReference type="ARBA" id="ARBA00006706"/>
    </source>
</evidence>
<protein>
    <recommendedName>
        <fullName evidence="9">Heptaprenyl diphosphate synthase</fullName>
    </recommendedName>
</protein>
<dbReference type="CDD" id="cd00685">
    <property type="entry name" value="Trans_IPPS_HT"/>
    <property type="match status" value="1"/>
</dbReference>
<evidence type="ECO:0000256" key="1">
    <source>
        <dbReference type="ARBA" id="ARBA00001946"/>
    </source>
</evidence>
<accession>A0A292YJP4</accession>
<comment type="caution">
    <text evidence="7">The sequence shown here is derived from an EMBL/GenBank/DDBJ whole genome shotgun (WGS) entry which is preliminary data.</text>
</comment>
<dbReference type="InterPro" id="IPR033749">
    <property type="entry name" value="Polyprenyl_synt_CS"/>
</dbReference>
<keyword evidence="5" id="KW-0460">Magnesium</keyword>
<evidence type="ECO:0000256" key="6">
    <source>
        <dbReference type="RuleBase" id="RU004466"/>
    </source>
</evidence>
<reference evidence="8" key="1">
    <citation type="submission" date="2017-07" db="EMBL/GenBank/DDBJ databases">
        <title>Draft genome sequence of Effusibacillus lacus strain skLN1.</title>
        <authorList>
            <person name="Watanabe M."/>
            <person name="Kojima H."/>
            <person name="Fukui M."/>
        </authorList>
    </citation>
    <scope>NUCLEOTIDE SEQUENCE [LARGE SCALE GENOMIC DNA]</scope>
    <source>
        <strain evidence="8">skLN1</strain>
    </source>
</reference>
<gene>
    <name evidence="7" type="ORF">EFBL_0329</name>
</gene>